<dbReference type="Proteomes" id="UP000276133">
    <property type="component" value="Unassembled WGS sequence"/>
</dbReference>
<reference evidence="1 2" key="1">
    <citation type="journal article" date="2018" name="Sci. Rep.">
        <title>Genomic signatures of local adaptation to the degree of environmental predictability in rotifers.</title>
        <authorList>
            <person name="Franch-Gras L."/>
            <person name="Hahn C."/>
            <person name="Garcia-Roger E.M."/>
            <person name="Carmona M.J."/>
            <person name="Serra M."/>
            <person name="Gomez A."/>
        </authorList>
    </citation>
    <scope>NUCLEOTIDE SEQUENCE [LARGE SCALE GENOMIC DNA]</scope>
    <source>
        <strain evidence="1">HYR1</strain>
    </source>
</reference>
<sequence>MVKYREYTKIYVKYAKKEKERFWVSLFRTNKNLFSVERGFPFLITSLLSKSEYLFGKNINYPSLFVK</sequence>
<dbReference type="EMBL" id="REGN01004894">
    <property type="protein sequence ID" value="RNA15763.1"/>
    <property type="molecule type" value="Genomic_DNA"/>
</dbReference>
<name>A0A3M7QWW3_BRAPC</name>
<evidence type="ECO:0000313" key="1">
    <source>
        <dbReference type="EMBL" id="RNA15763.1"/>
    </source>
</evidence>
<proteinExistence type="predicted"/>
<comment type="caution">
    <text evidence="1">The sequence shown here is derived from an EMBL/GenBank/DDBJ whole genome shotgun (WGS) entry which is preliminary data.</text>
</comment>
<gene>
    <name evidence="1" type="ORF">BpHYR1_002439</name>
</gene>
<evidence type="ECO:0000313" key="2">
    <source>
        <dbReference type="Proteomes" id="UP000276133"/>
    </source>
</evidence>
<keyword evidence="2" id="KW-1185">Reference proteome</keyword>
<organism evidence="1 2">
    <name type="scientific">Brachionus plicatilis</name>
    <name type="common">Marine rotifer</name>
    <name type="synonym">Brachionus muelleri</name>
    <dbReference type="NCBI Taxonomy" id="10195"/>
    <lineage>
        <taxon>Eukaryota</taxon>
        <taxon>Metazoa</taxon>
        <taxon>Spiralia</taxon>
        <taxon>Gnathifera</taxon>
        <taxon>Rotifera</taxon>
        <taxon>Eurotatoria</taxon>
        <taxon>Monogononta</taxon>
        <taxon>Pseudotrocha</taxon>
        <taxon>Ploima</taxon>
        <taxon>Brachionidae</taxon>
        <taxon>Brachionus</taxon>
    </lineage>
</organism>
<protein>
    <submittedName>
        <fullName evidence="1">Uncharacterized protein</fullName>
    </submittedName>
</protein>
<accession>A0A3M7QWW3</accession>
<dbReference type="AlphaFoldDB" id="A0A3M7QWW3"/>